<evidence type="ECO:0000256" key="1">
    <source>
        <dbReference type="SAM" id="MobiDB-lite"/>
    </source>
</evidence>
<protein>
    <submittedName>
        <fullName evidence="2">Uncharacterized protein</fullName>
    </submittedName>
</protein>
<reference evidence="2" key="1">
    <citation type="journal article" date="2022" name="Int. J. Mol. Sci.">
        <title>Draft Genome of Tanacetum Coccineum: Genomic Comparison of Closely Related Tanacetum-Family Plants.</title>
        <authorList>
            <person name="Yamashiro T."/>
            <person name="Shiraishi A."/>
            <person name="Nakayama K."/>
            <person name="Satake H."/>
        </authorList>
    </citation>
    <scope>NUCLEOTIDE SEQUENCE</scope>
</reference>
<evidence type="ECO:0000313" key="2">
    <source>
        <dbReference type="EMBL" id="GJT90064.1"/>
    </source>
</evidence>
<proteinExistence type="predicted"/>
<accession>A0ABQ5HR94</accession>
<feature type="compositionally biased region" description="Acidic residues" evidence="1">
    <location>
        <begin position="52"/>
        <end position="68"/>
    </location>
</feature>
<comment type="caution">
    <text evidence="2">The sequence shown here is derived from an EMBL/GenBank/DDBJ whole genome shotgun (WGS) entry which is preliminary data.</text>
</comment>
<keyword evidence="3" id="KW-1185">Reference proteome</keyword>
<feature type="region of interest" description="Disordered" evidence="1">
    <location>
        <begin position="52"/>
        <end position="80"/>
    </location>
</feature>
<gene>
    <name evidence="2" type="ORF">Tco_1078909</name>
</gene>
<dbReference type="Proteomes" id="UP001151760">
    <property type="component" value="Unassembled WGS sequence"/>
</dbReference>
<organism evidence="2 3">
    <name type="scientific">Tanacetum coccineum</name>
    <dbReference type="NCBI Taxonomy" id="301880"/>
    <lineage>
        <taxon>Eukaryota</taxon>
        <taxon>Viridiplantae</taxon>
        <taxon>Streptophyta</taxon>
        <taxon>Embryophyta</taxon>
        <taxon>Tracheophyta</taxon>
        <taxon>Spermatophyta</taxon>
        <taxon>Magnoliopsida</taxon>
        <taxon>eudicotyledons</taxon>
        <taxon>Gunneridae</taxon>
        <taxon>Pentapetalae</taxon>
        <taxon>asterids</taxon>
        <taxon>campanulids</taxon>
        <taxon>Asterales</taxon>
        <taxon>Asteraceae</taxon>
        <taxon>Asteroideae</taxon>
        <taxon>Anthemideae</taxon>
        <taxon>Anthemidinae</taxon>
        <taxon>Tanacetum</taxon>
    </lineage>
</organism>
<reference evidence="2" key="2">
    <citation type="submission" date="2022-01" db="EMBL/GenBank/DDBJ databases">
        <authorList>
            <person name="Yamashiro T."/>
            <person name="Shiraishi A."/>
            <person name="Satake H."/>
            <person name="Nakayama K."/>
        </authorList>
    </citation>
    <scope>NUCLEOTIDE SEQUENCE</scope>
</reference>
<name>A0ABQ5HR94_9ASTR</name>
<evidence type="ECO:0000313" key="3">
    <source>
        <dbReference type="Proteomes" id="UP001151760"/>
    </source>
</evidence>
<sequence>MKELVLHQRFRMRKKDKSEALDDLDDWGSTNDETFLFDDKDEKAEYIMWVSIDEDESDDNDEKDDESIVIEKTDDEKTDTDVEDQVIGIAEMIVAEKVEKEKADEEIDVYTAITKAGTKLLLHRVHFSCSWDTLGISTLKASAADT</sequence>
<dbReference type="EMBL" id="BQNB010019887">
    <property type="protein sequence ID" value="GJT90064.1"/>
    <property type="molecule type" value="Genomic_DNA"/>
</dbReference>